<evidence type="ECO:0000313" key="1">
    <source>
        <dbReference type="EMBL" id="ABX41576.1"/>
    </source>
</evidence>
<keyword evidence="2" id="KW-1185">Reference proteome</keyword>
<evidence type="ECO:0000313" key="2">
    <source>
        <dbReference type="Proteomes" id="UP000000370"/>
    </source>
</evidence>
<dbReference type="eggNOG" id="COG2182">
    <property type="taxonomic scope" value="Bacteria"/>
</dbReference>
<dbReference type="AlphaFoldDB" id="A9KN77"/>
<dbReference type="InterPro" id="IPR029465">
    <property type="entry name" value="ATPgrasp_TupA"/>
</dbReference>
<dbReference type="EMBL" id="CP000885">
    <property type="protein sequence ID" value="ABX41576.1"/>
    <property type="molecule type" value="Genomic_DNA"/>
</dbReference>
<accession>A9KN77</accession>
<dbReference type="RefSeq" id="WP_012199224.1">
    <property type="nucleotide sequence ID" value="NC_010001.1"/>
</dbReference>
<reference evidence="2" key="1">
    <citation type="submission" date="2007-11" db="EMBL/GenBank/DDBJ databases">
        <title>Complete genome sequence of Clostridium phytofermentans ISDg.</title>
        <authorList>
            <person name="Leschine S.B."/>
            <person name="Warnick T.A."/>
            <person name="Blanchard J.L."/>
            <person name="Schnell D.J."/>
            <person name="Petit E.L."/>
            <person name="LaTouf W.G."/>
            <person name="Copeland A."/>
            <person name="Lucas S."/>
            <person name="Lapidus A."/>
            <person name="Barry K."/>
            <person name="Glavina del Rio T."/>
            <person name="Dalin E."/>
            <person name="Tice H."/>
            <person name="Pitluck S."/>
            <person name="Kiss H."/>
            <person name="Brettin T."/>
            <person name="Bruce D."/>
            <person name="Detter J.C."/>
            <person name="Han C."/>
            <person name="Kuske C."/>
            <person name="Schmutz J."/>
            <person name="Larimer F."/>
            <person name="Land M."/>
            <person name="Hauser L."/>
            <person name="Kyrpides N."/>
            <person name="Kim E.A."/>
            <person name="Richardson P."/>
        </authorList>
    </citation>
    <scope>NUCLEOTIDE SEQUENCE [LARGE SCALE GENOMIC DNA]</scope>
    <source>
        <strain evidence="2">ATCC 700394 / DSM 18823 / ISDg</strain>
    </source>
</reference>
<dbReference type="STRING" id="357809.Cphy_1198"/>
<protein>
    <submittedName>
        <fullName evidence="1">Uncharacterized protein</fullName>
    </submittedName>
</protein>
<dbReference type="OrthoDB" id="9791827at2"/>
<organism evidence="1 2">
    <name type="scientific">Lachnoclostridium phytofermentans (strain ATCC 700394 / DSM 18823 / ISDg)</name>
    <name type="common">Clostridium phytofermentans</name>
    <dbReference type="NCBI Taxonomy" id="357809"/>
    <lineage>
        <taxon>Bacteria</taxon>
        <taxon>Bacillati</taxon>
        <taxon>Bacillota</taxon>
        <taxon>Clostridia</taxon>
        <taxon>Lachnospirales</taxon>
        <taxon>Lachnospiraceae</taxon>
    </lineage>
</organism>
<dbReference type="KEGG" id="cpy:Cphy_1198"/>
<proteinExistence type="predicted"/>
<dbReference type="Proteomes" id="UP000000370">
    <property type="component" value="Chromosome"/>
</dbReference>
<gene>
    <name evidence="1" type="ordered locus">Cphy_1198</name>
</gene>
<name>A9KN77_LACP7</name>
<dbReference type="SUPFAM" id="SSF56059">
    <property type="entry name" value="Glutathione synthetase ATP-binding domain-like"/>
    <property type="match status" value="1"/>
</dbReference>
<sequence>MNTRLKEVILAPMNLLYRIKPELCLKILYRLKTGRKLNLNNPRVYSEKVQWLKLNYKNKLLPICADKYTVRQYVKKCGLESILVKLLWEGYNPNDIPFDDLPQKFVIKVTHGCGWNIICKNKNQLNVPKTIKKLIRWLKTKYLPCYGEWFYGVIKPRIIIEEYLDNGTGKVPIDYKIFCFHGEPKYIAAHVDRFINHRRKMYDIEWNPFPITARYVDPNVHVEKPKELDKLLGYARILSKEFIHVRVDFYIVKSKIYFGELTFADEAGFGTISPKEMEKKISSWIKLPLHQEGYS</sequence>
<dbReference type="HOGENOM" id="CLU_056705_0_0_9"/>
<dbReference type="Pfam" id="PF14305">
    <property type="entry name" value="ATPgrasp_TupA"/>
    <property type="match status" value="1"/>
</dbReference>